<dbReference type="RefSeq" id="WP_109365647.1">
    <property type="nucleotide sequence ID" value="NZ_OOFM01000001.1"/>
</dbReference>
<keyword evidence="1" id="KW-0472">Membrane</keyword>
<dbReference type="AlphaFoldDB" id="A0A2P9HB88"/>
<proteinExistence type="predicted"/>
<accession>A0A2P9HB88</accession>
<protein>
    <submittedName>
        <fullName evidence="2">Uncharacterized protein</fullName>
    </submittedName>
</protein>
<reference evidence="3" key="1">
    <citation type="submission" date="2017-12" db="EMBL/GenBank/DDBJ databases">
        <authorList>
            <person name="Diaz M."/>
        </authorList>
    </citation>
    <scope>NUCLEOTIDE SEQUENCE [LARGE SCALE GENOMIC DNA]</scope>
    <source>
        <strain evidence="3">FI11154</strain>
    </source>
</reference>
<dbReference type="EMBL" id="OOFM01000001">
    <property type="protein sequence ID" value="SPL61357.1"/>
    <property type="molecule type" value="Genomic_DNA"/>
</dbReference>
<gene>
    <name evidence="2" type="ORF">OHAE_4149</name>
</gene>
<evidence type="ECO:0000313" key="3">
    <source>
        <dbReference type="Proteomes" id="UP000246073"/>
    </source>
</evidence>
<organism evidence="2 3">
    <name type="scientific">Ochrobactrum soli</name>
    <dbReference type="NCBI Taxonomy" id="2448455"/>
    <lineage>
        <taxon>Bacteria</taxon>
        <taxon>Pseudomonadati</taxon>
        <taxon>Pseudomonadota</taxon>
        <taxon>Alphaproteobacteria</taxon>
        <taxon>Hyphomicrobiales</taxon>
        <taxon>Brucellaceae</taxon>
        <taxon>Brucella/Ochrobactrum group</taxon>
        <taxon>Ochrobactrum</taxon>
    </lineage>
</organism>
<keyword evidence="1" id="KW-1133">Transmembrane helix</keyword>
<feature type="transmembrane region" description="Helical" evidence="1">
    <location>
        <begin position="33"/>
        <end position="54"/>
    </location>
</feature>
<dbReference type="Proteomes" id="UP000246073">
    <property type="component" value="Unassembled WGS sequence"/>
</dbReference>
<feature type="transmembrane region" description="Helical" evidence="1">
    <location>
        <begin position="66"/>
        <end position="89"/>
    </location>
</feature>
<sequence length="91" mass="9577">MVSVFVLIVGMLGATFLLRPYFMQSMALHPAAYVANGIGLIFGAAVNLLVAVAFKKVSDKTYHSFMGISMLGWSVIGVVGGIALAGYGYSQ</sequence>
<evidence type="ECO:0000256" key="1">
    <source>
        <dbReference type="SAM" id="Phobius"/>
    </source>
</evidence>
<evidence type="ECO:0000313" key="2">
    <source>
        <dbReference type="EMBL" id="SPL61357.1"/>
    </source>
</evidence>
<name>A0A2P9HB88_9HYPH</name>
<keyword evidence="1" id="KW-0812">Transmembrane</keyword>